<dbReference type="AlphaFoldDB" id="A0A0A0M791"/>
<name>A0A0A0M791_9GAMM</name>
<keyword evidence="2" id="KW-1185">Reference proteome</keyword>
<protein>
    <submittedName>
        <fullName evidence="1">Uncharacterized protein</fullName>
    </submittedName>
</protein>
<reference evidence="1 2" key="1">
    <citation type="submission" date="2013-08" db="EMBL/GenBank/DDBJ databases">
        <title>Genomic analysis of Lysobacter defluvii.</title>
        <authorList>
            <person name="Wang Q."/>
            <person name="Wang G."/>
        </authorList>
    </citation>
    <scope>NUCLEOTIDE SEQUENCE [LARGE SCALE GENOMIC DNA]</scope>
    <source>
        <strain evidence="1 2">IMMIB APB-9</strain>
    </source>
</reference>
<comment type="caution">
    <text evidence="1">The sequence shown here is derived from an EMBL/GenBank/DDBJ whole genome shotgun (WGS) entry which is preliminary data.</text>
</comment>
<dbReference type="Proteomes" id="UP000030003">
    <property type="component" value="Unassembled WGS sequence"/>
</dbReference>
<dbReference type="eggNOG" id="ENOG5031J8G">
    <property type="taxonomic scope" value="Bacteria"/>
</dbReference>
<dbReference type="RefSeq" id="WP_231553221.1">
    <property type="nucleotide sequence ID" value="NZ_AUHT01000004.1"/>
</dbReference>
<sequence length="72" mass="8196">MKIETPDESRWVQHPLHPLTHFSFRLKDKWTGTVAGQTVTVEKRRALWVAGARPQSIKVFVGEALAAEKHGY</sequence>
<accession>A0A0A0M791</accession>
<proteinExistence type="predicted"/>
<gene>
    <name evidence="1" type="ORF">N791_06745</name>
</gene>
<dbReference type="EMBL" id="AVBH01000174">
    <property type="protein sequence ID" value="KGO97892.1"/>
    <property type="molecule type" value="Genomic_DNA"/>
</dbReference>
<organism evidence="1 2">
    <name type="scientific">Lysobacter defluvii IMMIB APB-9 = DSM 18482</name>
    <dbReference type="NCBI Taxonomy" id="1385515"/>
    <lineage>
        <taxon>Bacteria</taxon>
        <taxon>Pseudomonadati</taxon>
        <taxon>Pseudomonadota</taxon>
        <taxon>Gammaproteobacteria</taxon>
        <taxon>Lysobacterales</taxon>
        <taxon>Lysobacteraceae</taxon>
        <taxon>Novilysobacter</taxon>
    </lineage>
</organism>
<evidence type="ECO:0000313" key="1">
    <source>
        <dbReference type="EMBL" id="KGO97892.1"/>
    </source>
</evidence>
<evidence type="ECO:0000313" key="2">
    <source>
        <dbReference type="Proteomes" id="UP000030003"/>
    </source>
</evidence>